<dbReference type="CDD" id="cd04405">
    <property type="entry name" value="RhoGAP_BRCC3-like"/>
    <property type="match status" value="1"/>
</dbReference>
<sequence>MHHMYIHSLSINNIPLGADCRSSTRVHMASIKDRAAALNLTSKMFGRPQAHGDSRKPVCNIWRGLISHLRSSVTVKRQRVHFKSHSDCFLGSEAADAVEEHIHNVKGFQGACVSRDKVDSKSAFYRFAAVCTQSIDDLERGWPLDEIQKLFCITFSERQEDQACPPGTHVQVTTKTFTKANQLDTAGLSVEPLLDTTGLSSGKVRTDSLPQSLLDDIWKEQTIQKLLNLVELPLLEGVLQCIQDPSSTPSNLLIHKNTDLINSSNHLDRQILKAFRDSQDDEWLCAALDCLVFLPDQPVVKLSRDLPHCFPLDCCDQLPAPNSLQDKVHNTDEQPRLSPSCLDQCKLLLYWTLVTHYSHRPPLLPEHMTDIYMAIIDLLVNSKIAVALEALQLCLKLLPLTCREELHKLLTFAALAADPQGIKLDKKMDNRLAVMKSFSGAVLRCKALSKETDDLMVVFMLSNVKDIFKIPGALHRGVSDQLSFLVEGKKPNRNGSSFCQQVSRKTYNDEKTKNTNQELWALIKSIHLDNTISTKKRKHLLGQFSQAHPQIFHQYFCESAVDLP</sequence>
<dbReference type="InParanoid" id="A0A3Q3L7X3"/>
<accession>A0A3Q3L7X3</accession>
<dbReference type="Proteomes" id="UP000261660">
    <property type="component" value="Unplaced"/>
</dbReference>
<dbReference type="AlphaFoldDB" id="A0A3Q3L7X3"/>
<evidence type="ECO:0000313" key="2">
    <source>
        <dbReference type="Proteomes" id="UP000261660"/>
    </source>
</evidence>
<name>A0A3Q3L7X3_9LABR</name>
<evidence type="ECO:0000313" key="1">
    <source>
        <dbReference type="Ensembl" id="ENSLBEP00000005104.1"/>
    </source>
</evidence>
<reference evidence="1" key="2">
    <citation type="submission" date="2025-09" db="UniProtKB">
        <authorList>
            <consortium name="Ensembl"/>
        </authorList>
    </citation>
    <scope>IDENTIFICATION</scope>
</reference>
<protein>
    <submittedName>
        <fullName evidence="1">DEP domain-containing protein 7-like</fullName>
    </submittedName>
</protein>
<dbReference type="GeneTree" id="ENSGT00950000182976"/>
<dbReference type="InterPro" id="IPR036390">
    <property type="entry name" value="WH_DNA-bd_sf"/>
</dbReference>
<dbReference type="PANTHER" id="PTHR16206">
    <property type="entry name" value="DEP DOMAIN-CONTAINING"/>
    <property type="match status" value="1"/>
</dbReference>
<keyword evidence="2" id="KW-1185">Reference proteome</keyword>
<dbReference type="Ensembl" id="ENSLBET00000005374.1">
    <property type="protein sequence ID" value="ENSLBEP00000005104.1"/>
    <property type="gene ID" value="ENSLBEG00000003925.1"/>
</dbReference>
<dbReference type="Gene3D" id="1.10.10.10">
    <property type="entry name" value="Winged helix-like DNA-binding domain superfamily/Winged helix DNA-binding domain"/>
    <property type="match status" value="1"/>
</dbReference>
<dbReference type="STRING" id="56723.ENSLBEP00000005104"/>
<proteinExistence type="predicted"/>
<organism evidence="1 2">
    <name type="scientific">Labrus bergylta</name>
    <name type="common">ballan wrasse</name>
    <dbReference type="NCBI Taxonomy" id="56723"/>
    <lineage>
        <taxon>Eukaryota</taxon>
        <taxon>Metazoa</taxon>
        <taxon>Chordata</taxon>
        <taxon>Craniata</taxon>
        <taxon>Vertebrata</taxon>
        <taxon>Euteleostomi</taxon>
        <taxon>Actinopterygii</taxon>
        <taxon>Neopterygii</taxon>
        <taxon>Teleostei</taxon>
        <taxon>Neoteleostei</taxon>
        <taxon>Acanthomorphata</taxon>
        <taxon>Eupercaria</taxon>
        <taxon>Labriformes</taxon>
        <taxon>Labridae</taxon>
        <taxon>Labrus</taxon>
    </lineage>
</organism>
<dbReference type="PANTHER" id="PTHR16206:SF9">
    <property type="entry name" value="DEP DOMAIN-CONTAINING PROTEIN 7"/>
    <property type="match status" value="1"/>
</dbReference>
<dbReference type="SUPFAM" id="SSF46785">
    <property type="entry name" value="Winged helix' DNA-binding domain"/>
    <property type="match status" value="1"/>
</dbReference>
<dbReference type="InterPro" id="IPR036388">
    <property type="entry name" value="WH-like_DNA-bd_sf"/>
</dbReference>
<reference evidence="1" key="1">
    <citation type="submission" date="2025-08" db="UniProtKB">
        <authorList>
            <consortium name="Ensembl"/>
        </authorList>
    </citation>
    <scope>IDENTIFICATION</scope>
</reference>